<comment type="caution">
    <text evidence="2">The sequence shown here is derived from an EMBL/GenBank/DDBJ whole genome shotgun (WGS) entry which is preliminary data.</text>
</comment>
<organism evidence="2 3">
    <name type="scientific">Evansella tamaricis</name>
    <dbReference type="NCBI Taxonomy" id="2069301"/>
    <lineage>
        <taxon>Bacteria</taxon>
        <taxon>Bacillati</taxon>
        <taxon>Bacillota</taxon>
        <taxon>Bacilli</taxon>
        <taxon>Bacillales</taxon>
        <taxon>Bacillaceae</taxon>
        <taxon>Evansella</taxon>
    </lineage>
</organism>
<name>A0ABS6JIU3_9BACI</name>
<evidence type="ECO:0000313" key="2">
    <source>
        <dbReference type="EMBL" id="MBU9713124.1"/>
    </source>
</evidence>
<gene>
    <name evidence="2" type="ORF">KS419_15440</name>
</gene>
<accession>A0ABS6JIU3</accession>
<evidence type="ECO:0000313" key="3">
    <source>
        <dbReference type="Proteomes" id="UP000784880"/>
    </source>
</evidence>
<reference evidence="2 3" key="1">
    <citation type="submission" date="2021-06" db="EMBL/GenBank/DDBJ databases">
        <title>Bacillus sp. RD4P76, an endophyte from a halophyte.</title>
        <authorList>
            <person name="Sun J.-Q."/>
        </authorList>
    </citation>
    <scope>NUCLEOTIDE SEQUENCE [LARGE SCALE GENOMIC DNA]</scope>
    <source>
        <strain evidence="2 3">CGMCC 1.15917</strain>
    </source>
</reference>
<sequence>MEYQPREILLDDLIHTLQPLIEKYDLEEIGIFEEEGQGNNYYLGYRVLKDGKEFIVHLPYEKNKEGNLGKLKQEWAIETEEADDIDLHGYKNLDEVFYTISQGLH</sequence>
<dbReference type="InterPro" id="IPR040915">
    <property type="entry name" value="GK1464-like_dom"/>
</dbReference>
<keyword evidence="3" id="KW-1185">Reference proteome</keyword>
<dbReference type="RefSeq" id="WP_217067294.1">
    <property type="nucleotide sequence ID" value="NZ_JAHQCS010000121.1"/>
</dbReference>
<protein>
    <submittedName>
        <fullName evidence="2">DUF5634 family protein</fullName>
    </submittedName>
</protein>
<proteinExistence type="predicted"/>
<feature type="domain" description="GK1464-like" evidence="1">
    <location>
        <begin position="4"/>
        <end position="100"/>
    </location>
</feature>
<evidence type="ECO:0000259" key="1">
    <source>
        <dbReference type="Pfam" id="PF18681"/>
    </source>
</evidence>
<dbReference type="Proteomes" id="UP000784880">
    <property type="component" value="Unassembled WGS sequence"/>
</dbReference>
<dbReference type="EMBL" id="JAHQCS010000121">
    <property type="protein sequence ID" value="MBU9713124.1"/>
    <property type="molecule type" value="Genomic_DNA"/>
</dbReference>
<dbReference type="Pfam" id="PF18681">
    <property type="entry name" value="DUF5634"/>
    <property type="match status" value="1"/>
</dbReference>